<keyword evidence="1" id="KW-0812">Transmembrane</keyword>
<evidence type="ECO:0000256" key="1">
    <source>
        <dbReference type="SAM" id="Phobius"/>
    </source>
</evidence>
<evidence type="ECO:0000313" key="3">
    <source>
        <dbReference type="Proteomes" id="UP001165652"/>
    </source>
</evidence>
<dbReference type="RefSeq" id="WP_272778521.1">
    <property type="nucleotide sequence ID" value="NZ_JAQQLI010000031.1"/>
</dbReference>
<accession>A0ABT5JDB7</accession>
<reference evidence="2" key="1">
    <citation type="journal article" date="2023" name="Microbiol Resour">
        <title>Genome Sequences of Rhodoplanes serenus and Two Thermotolerant Strains, Rhodoplanes tepidamans and 'Rhodoplanes cryptolactis,' Further Refine the Genus.</title>
        <authorList>
            <person name="Rayyan A.A."/>
            <person name="Kyndt J.A."/>
        </authorList>
    </citation>
    <scope>NUCLEOTIDE SEQUENCE</scope>
    <source>
        <strain evidence="2">DSM 9987</strain>
    </source>
</reference>
<evidence type="ECO:0000313" key="2">
    <source>
        <dbReference type="EMBL" id="MDC7787681.1"/>
    </source>
</evidence>
<gene>
    <name evidence="2" type="ORF">PQJ73_18485</name>
</gene>
<comment type="caution">
    <text evidence="2">The sequence shown here is derived from an EMBL/GenBank/DDBJ whole genome shotgun (WGS) entry which is preliminary data.</text>
</comment>
<sequence>MTGRDLRLRNELVALVVLKIGVLVLLWLVFVHGARVPVDAAAAARHAVAEPSLSPTGAPHGL</sequence>
<keyword evidence="3" id="KW-1185">Reference proteome</keyword>
<dbReference type="EMBL" id="JAQQLI010000031">
    <property type="protein sequence ID" value="MDC7787681.1"/>
    <property type="molecule type" value="Genomic_DNA"/>
</dbReference>
<reference evidence="2" key="2">
    <citation type="submission" date="2023-02" db="EMBL/GenBank/DDBJ databases">
        <authorList>
            <person name="Rayyan A."/>
            <person name="Meyer T."/>
            <person name="Kyndt J.A."/>
        </authorList>
    </citation>
    <scope>NUCLEOTIDE SEQUENCE</scope>
    <source>
        <strain evidence="2">DSM 9987</strain>
    </source>
</reference>
<feature type="transmembrane region" description="Helical" evidence="1">
    <location>
        <begin position="12"/>
        <end position="30"/>
    </location>
</feature>
<dbReference type="InterPro" id="IPR054636">
    <property type="entry name" value="CydP"/>
</dbReference>
<keyword evidence="1" id="KW-0472">Membrane</keyword>
<proteinExistence type="predicted"/>
<organism evidence="2 3">
    <name type="scientific">Rhodoplanes tepidamans</name>
    <name type="common">Rhodoplanes cryptolactis</name>
    <dbReference type="NCBI Taxonomy" id="200616"/>
    <lineage>
        <taxon>Bacteria</taxon>
        <taxon>Pseudomonadati</taxon>
        <taxon>Pseudomonadota</taxon>
        <taxon>Alphaproteobacteria</taxon>
        <taxon>Hyphomicrobiales</taxon>
        <taxon>Nitrobacteraceae</taxon>
        <taxon>Rhodoplanes</taxon>
    </lineage>
</organism>
<protein>
    <submittedName>
        <fullName evidence="2">Uncharacterized protein</fullName>
    </submittedName>
</protein>
<dbReference type="NCBIfam" id="NF045611">
    <property type="entry name" value="small_CydP"/>
    <property type="match status" value="1"/>
</dbReference>
<dbReference type="Proteomes" id="UP001165652">
    <property type="component" value="Unassembled WGS sequence"/>
</dbReference>
<name>A0ABT5JDB7_RHOTP</name>
<keyword evidence="1" id="KW-1133">Transmembrane helix</keyword>